<evidence type="ECO:0000313" key="3">
    <source>
        <dbReference type="Proteomes" id="UP001487740"/>
    </source>
</evidence>
<dbReference type="EMBL" id="JARAKH010000020">
    <property type="protein sequence ID" value="KAK8393489.1"/>
    <property type="molecule type" value="Genomic_DNA"/>
</dbReference>
<keyword evidence="3" id="KW-1185">Reference proteome</keyword>
<dbReference type="Proteomes" id="UP001487740">
    <property type="component" value="Unassembled WGS sequence"/>
</dbReference>
<name>A0AAW0U1R1_SCYPA</name>
<feature type="region of interest" description="Disordered" evidence="1">
    <location>
        <begin position="54"/>
        <end position="109"/>
    </location>
</feature>
<comment type="caution">
    <text evidence="2">The sequence shown here is derived from an EMBL/GenBank/DDBJ whole genome shotgun (WGS) entry which is preliminary data.</text>
</comment>
<organism evidence="2 3">
    <name type="scientific">Scylla paramamosain</name>
    <name type="common">Mud crab</name>
    <dbReference type="NCBI Taxonomy" id="85552"/>
    <lineage>
        <taxon>Eukaryota</taxon>
        <taxon>Metazoa</taxon>
        <taxon>Ecdysozoa</taxon>
        <taxon>Arthropoda</taxon>
        <taxon>Crustacea</taxon>
        <taxon>Multicrustacea</taxon>
        <taxon>Malacostraca</taxon>
        <taxon>Eumalacostraca</taxon>
        <taxon>Eucarida</taxon>
        <taxon>Decapoda</taxon>
        <taxon>Pleocyemata</taxon>
        <taxon>Brachyura</taxon>
        <taxon>Eubrachyura</taxon>
        <taxon>Portunoidea</taxon>
        <taxon>Portunidae</taxon>
        <taxon>Portuninae</taxon>
        <taxon>Scylla</taxon>
    </lineage>
</organism>
<feature type="compositionally biased region" description="Basic residues" evidence="1">
    <location>
        <begin position="56"/>
        <end position="66"/>
    </location>
</feature>
<sequence>MIRVAYISCSKRVPRRVVLLAGLRALKETPELPPKGLDPIPTSCCEQHAQFAPVLKTKRLRRGNRSQRREQDQRRPSSRRTQPSATAHRHQQPPHTAISHSTPPPAAAAQEDIATHLSILCLCMPEE</sequence>
<gene>
    <name evidence="2" type="ORF">O3P69_006660</name>
</gene>
<evidence type="ECO:0000313" key="2">
    <source>
        <dbReference type="EMBL" id="KAK8393489.1"/>
    </source>
</evidence>
<evidence type="ECO:0000256" key="1">
    <source>
        <dbReference type="SAM" id="MobiDB-lite"/>
    </source>
</evidence>
<reference evidence="2 3" key="1">
    <citation type="submission" date="2023-03" db="EMBL/GenBank/DDBJ databases">
        <title>High-quality genome of Scylla paramamosain provides insights in environmental adaptation.</title>
        <authorList>
            <person name="Zhang L."/>
        </authorList>
    </citation>
    <scope>NUCLEOTIDE SEQUENCE [LARGE SCALE GENOMIC DNA]</scope>
    <source>
        <strain evidence="2">LZ_2023a</strain>
        <tissue evidence="2">Muscle</tissue>
    </source>
</reference>
<proteinExistence type="predicted"/>
<dbReference type="AlphaFoldDB" id="A0AAW0U1R1"/>
<accession>A0AAW0U1R1</accession>
<protein>
    <submittedName>
        <fullName evidence="2">Uncharacterized protein</fullName>
    </submittedName>
</protein>